<dbReference type="OrthoDB" id="2001595at2"/>
<organism evidence="2 3">
    <name type="scientific">Roseburia inulinivorans</name>
    <dbReference type="NCBI Taxonomy" id="360807"/>
    <lineage>
        <taxon>Bacteria</taxon>
        <taxon>Bacillati</taxon>
        <taxon>Bacillota</taxon>
        <taxon>Clostridia</taxon>
        <taxon>Lachnospirales</taxon>
        <taxon>Lachnospiraceae</taxon>
        <taxon>Roseburia</taxon>
    </lineage>
</organism>
<sequence length="169" mass="19900">MEFLLKTERLMIQPYSNSYLEQYFKEFTDEIVKYQYPDSFCDMNKADEVMSKFVADMEQRKMLELVILTHDGEFLGSMEAFEITGKTPELGIWLKSSAQGKGYGYEALKCLVDYLNSTDKYEYYLYGVDQRNESSVHLVEKFRFEKCGYEEVTTQSGKTLHLLIYHIIE</sequence>
<dbReference type="AlphaFoldDB" id="A0A0M6WEL9"/>
<evidence type="ECO:0000313" key="2">
    <source>
        <dbReference type="EMBL" id="CRL33908.1"/>
    </source>
</evidence>
<dbReference type="InterPro" id="IPR000182">
    <property type="entry name" value="GNAT_dom"/>
</dbReference>
<dbReference type="STRING" id="360807.ERS852392_02298"/>
<dbReference type="Proteomes" id="UP000049828">
    <property type="component" value="Unassembled WGS sequence"/>
</dbReference>
<dbReference type="PROSITE" id="PS51186">
    <property type="entry name" value="GNAT"/>
    <property type="match status" value="1"/>
</dbReference>
<feature type="domain" description="N-acetyltransferase" evidence="1">
    <location>
        <begin position="10"/>
        <end position="169"/>
    </location>
</feature>
<dbReference type="EMBL" id="CVRS01000026">
    <property type="protein sequence ID" value="CRL33908.1"/>
    <property type="molecule type" value="Genomic_DNA"/>
</dbReference>
<dbReference type="GO" id="GO:0016747">
    <property type="term" value="F:acyltransferase activity, transferring groups other than amino-acyl groups"/>
    <property type="evidence" value="ECO:0007669"/>
    <property type="project" value="InterPro"/>
</dbReference>
<dbReference type="PANTHER" id="PTHR43792">
    <property type="entry name" value="GNAT FAMILY, PUTATIVE (AFU_ORTHOLOGUE AFUA_3G00765)-RELATED-RELATED"/>
    <property type="match status" value="1"/>
</dbReference>
<dbReference type="InterPro" id="IPR016181">
    <property type="entry name" value="Acyl_CoA_acyltransferase"/>
</dbReference>
<proteinExistence type="predicted"/>
<accession>A0A0M6WEL9</accession>
<dbReference type="Pfam" id="PF13302">
    <property type="entry name" value="Acetyltransf_3"/>
    <property type="match status" value="1"/>
</dbReference>
<evidence type="ECO:0000313" key="3">
    <source>
        <dbReference type="Proteomes" id="UP000049828"/>
    </source>
</evidence>
<dbReference type="Gene3D" id="3.40.630.30">
    <property type="match status" value="1"/>
</dbReference>
<dbReference type="SUPFAM" id="SSF55729">
    <property type="entry name" value="Acyl-CoA N-acyltransferases (Nat)"/>
    <property type="match status" value="1"/>
</dbReference>
<evidence type="ECO:0000259" key="1">
    <source>
        <dbReference type="PROSITE" id="PS51186"/>
    </source>
</evidence>
<reference evidence="3" key="1">
    <citation type="submission" date="2015-05" db="EMBL/GenBank/DDBJ databases">
        <authorList>
            <consortium name="Pathogen Informatics"/>
        </authorList>
    </citation>
    <scope>NUCLEOTIDE SEQUENCE [LARGE SCALE GENOMIC DNA]</scope>
    <source>
        <strain evidence="3">L1-83</strain>
    </source>
</reference>
<protein>
    <recommendedName>
        <fullName evidence="1">N-acetyltransferase domain-containing protein</fullName>
    </recommendedName>
</protein>
<dbReference type="InterPro" id="IPR051531">
    <property type="entry name" value="N-acetyltransferase"/>
</dbReference>
<dbReference type="RefSeq" id="WP_021922337.1">
    <property type="nucleotide sequence ID" value="NZ_CVRS01000026.1"/>
</dbReference>
<gene>
    <name evidence="2" type="ORF">RIL183_13571</name>
</gene>
<name>A0A0M6WEL9_9FIRM</name>
<keyword evidence="3" id="KW-1185">Reference proteome</keyword>